<dbReference type="Proteomes" id="UP000252800">
    <property type="component" value="Unassembled WGS sequence"/>
</dbReference>
<organism evidence="7 8">
    <name type="scientific">Enterococcus cecorum</name>
    <dbReference type="NCBI Taxonomy" id="44008"/>
    <lineage>
        <taxon>Bacteria</taxon>
        <taxon>Bacillati</taxon>
        <taxon>Bacillota</taxon>
        <taxon>Bacilli</taxon>
        <taxon>Lactobacillales</taxon>
        <taxon>Enterococcaceae</taxon>
        <taxon>Enterococcus</taxon>
    </lineage>
</organism>
<dbReference type="InterPro" id="IPR006179">
    <property type="entry name" value="5_nucleotidase/apyrase"/>
</dbReference>
<dbReference type="InterPro" id="IPR036907">
    <property type="entry name" value="5'-Nucleotdase_C_sf"/>
</dbReference>
<keyword evidence="1 2" id="KW-0732">Signal</keyword>
<feature type="compositionally biased region" description="Low complexity" evidence="3">
    <location>
        <begin position="584"/>
        <end position="607"/>
    </location>
</feature>
<evidence type="ECO:0000313" key="7">
    <source>
        <dbReference type="EMBL" id="RBR29575.1"/>
    </source>
</evidence>
<keyword evidence="2" id="KW-0378">Hydrolase</keyword>
<dbReference type="AlphaFoldDB" id="A0A366SHW3"/>
<dbReference type="Gene3D" id="3.90.780.10">
    <property type="entry name" value="5'-Nucleotidase, C-terminal domain"/>
    <property type="match status" value="1"/>
</dbReference>
<comment type="similarity">
    <text evidence="2">Belongs to the 5'-nucleotidase family.</text>
</comment>
<evidence type="ECO:0000256" key="2">
    <source>
        <dbReference type="RuleBase" id="RU362119"/>
    </source>
</evidence>
<dbReference type="RefSeq" id="WP_113784596.1">
    <property type="nucleotide sequence ID" value="NZ_KZ845742.1"/>
</dbReference>
<evidence type="ECO:0000259" key="6">
    <source>
        <dbReference type="Pfam" id="PF18885"/>
    </source>
</evidence>
<dbReference type="GO" id="GO:0008253">
    <property type="term" value="F:5'-nucleotidase activity"/>
    <property type="evidence" value="ECO:0007669"/>
    <property type="project" value="TreeGrafter"/>
</dbReference>
<dbReference type="PRINTS" id="PR01607">
    <property type="entry name" value="APYRASEFAMLY"/>
</dbReference>
<evidence type="ECO:0000313" key="8">
    <source>
        <dbReference type="Proteomes" id="UP000252800"/>
    </source>
</evidence>
<dbReference type="Gene3D" id="3.60.21.10">
    <property type="match status" value="1"/>
</dbReference>
<dbReference type="InterPro" id="IPR029052">
    <property type="entry name" value="Metallo-depent_PP-like"/>
</dbReference>
<feature type="domain" description="Calcineurin-like phosphoesterase" evidence="4">
    <location>
        <begin position="37"/>
        <end position="297"/>
    </location>
</feature>
<evidence type="ECO:0000256" key="1">
    <source>
        <dbReference type="ARBA" id="ARBA00022729"/>
    </source>
</evidence>
<comment type="caution">
    <text evidence="7">The sequence shown here is derived from an EMBL/GenBank/DDBJ whole genome shotgun (WGS) entry which is preliminary data.</text>
</comment>
<feature type="region of interest" description="Disordered" evidence="3">
    <location>
        <begin position="566"/>
        <end position="607"/>
    </location>
</feature>
<dbReference type="InterPro" id="IPR008334">
    <property type="entry name" value="5'-Nucleotdase_C"/>
</dbReference>
<dbReference type="PANTHER" id="PTHR11575:SF24">
    <property type="entry name" value="5'-NUCLEOTIDASE"/>
    <property type="match status" value="1"/>
</dbReference>
<dbReference type="Pfam" id="PF18885">
    <property type="entry name" value="DUF5648"/>
    <property type="match status" value="1"/>
</dbReference>
<dbReference type="SUPFAM" id="SSF55816">
    <property type="entry name" value="5'-nucleotidase (syn. UDP-sugar hydrolase), C-terminal domain"/>
    <property type="match status" value="1"/>
</dbReference>
<feature type="compositionally biased region" description="Basic and acidic residues" evidence="3">
    <location>
        <begin position="569"/>
        <end position="583"/>
    </location>
</feature>
<dbReference type="SUPFAM" id="SSF56300">
    <property type="entry name" value="Metallo-dependent phosphatases"/>
    <property type="match status" value="1"/>
</dbReference>
<reference evidence="7 8" key="1">
    <citation type="submission" date="2015-06" db="EMBL/GenBank/DDBJ databases">
        <title>The Genome Sequence of Enterococcus cecorum 170AEA1.</title>
        <authorList>
            <consortium name="The Broad Institute Genomics Platform"/>
            <consortium name="The Broad Institute Genome Sequencing Center for Infectious Disease"/>
            <person name="Earl A.M."/>
            <person name="Van Tyne D."/>
            <person name="Lebreton F."/>
            <person name="Saavedra J.T."/>
            <person name="Gilmore M.S."/>
            <person name="Manson McGuire A."/>
            <person name="Clock S."/>
            <person name="Crupain M."/>
            <person name="Rangan U."/>
            <person name="Young S."/>
            <person name="Abouelleil A."/>
            <person name="Cao P."/>
            <person name="Chapman S.B."/>
            <person name="Griggs A."/>
            <person name="Priest M."/>
            <person name="Shea T."/>
            <person name="Wortman J."/>
            <person name="Nusbaum C."/>
            <person name="Birren B."/>
        </authorList>
    </citation>
    <scope>NUCLEOTIDE SEQUENCE [LARGE SCALE GENOMIC DNA]</scope>
    <source>
        <strain evidence="7 8">170AEA1</strain>
    </source>
</reference>
<evidence type="ECO:0000259" key="5">
    <source>
        <dbReference type="Pfam" id="PF02872"/>
    </source>
</evidence>
<feature type="domain" description="DUF5648" evidence="6">
    <location>
        <begin position="610"/>
        <end position="741"/>
    </location>
</feature>
<dbReference type="Pfam" id="PF00149">
    <property type="entry name" value="Metallophos"/>
    <property type="match status" value="1"/>
</dbReference>
<dbReference type="GO" id="GO:0000166">
    <property type="term" value="F:nucleotide binding"/>
    <property type="evidence" value="ECO:0007669"/>
    <property type="project" value="UniProtKB-KW"/>
</dbReference>
<name>A0A366SHW3_9ENTE</name>
<feature type="domain" description="5'-Nucleotidase C-terminal" evidence="5">
    <location>
        <begin position="372"/>
        <end position="536"/>
    </location>
</feature>
<accession>A0A366SHW3</accession>
<feature type="chain" id="PRO_5016476976" description="5'-nucleotidase" evidence="2">
    <location>
        <begin position="28"/>
        <end position="743"/>
    </location>
</feature>
<dbReference type="PROSITE" id="PS51257">
    <property type="entry name" value="PROKAR_LIPOPROTEIN"/>
    <property type="match status" value="1"/>
</dbReference>
<dbReference type="GO" id="GO:0008768">
    <property type="term" value="F:UDP-sugar diphosphatase activity"/>
    <property type="evidence" value="ECO:0007669"/>
    <property type="project" value="TreeGrafter"/>
</dbReference>
<keyword evidence="2" id="KW-0547">Nucleotide-binding</keyword>
<protein>
    <recommendedName>
        <fullName evidence="9">5'-nucleotidase</fullName>
    </recommendedName>
</protein>
<dbReference type="GO" id="GO:0030288">
    <property type="term" value="C:outer membrane-bounded periplasmic space"/>
    <property type="evidence" value="ECO:0007669"/>
    <property type="project" value="TreeGrafter"/>
</dbReference>
<gene>
    <name evidence="7" type="ORF">EB18_01361</name>
</gene>
<feature type="signal peptide" evidence="2">
    <location>
        <begin position="1"/>
        <end position="27"/>
    </location>
</feature>
<evidence type="ECO:0008006" key="9">
    <source>
        <dbReference type="Google" id="ProtNLM"/>
    </source>
</evidence>
<proteinExistence type="inferred from homology"/>
<sequence>MKMKKLVNGLLLTTAVLACGVTTTIFADGEKTVPVQILGVNDFHGALSTTGSFYGPNGKISGAGGAALLAGQLNKMQNDFVTAHPTGQTLRVSAGDMVGASPANSGLLQDEPTIKAFNAMDFTVGTIGNHEFDEGLAEFNRILLGQAPASDSNFLDIVKTYPREASKMDLVVANVVDASGKIPFGWKPYTVKTLSDGQGNEVKVGFIGVVTTEIPDLVLKKNWQDYKFLNEAATIKKYETELRQNQKVNAIVVLAHVPSVQDGDTTTGGVANMLADLAKIDPDNSVDAVFAGHNHVYTNGVNGKTRVVQSTSQGKGVAQITGEIDVETQDFVKVPDGDVQPVIASNGIKPDEKVAAIVKDADDRIADEQNRVIGHTEAKGAISREVAKEAPRESVLGNLITDGQRVMAQEAGQKVDFAMTNNGGIRADLLVKDNGDITWGAAQAVQPFGNILQVVEMTGSQIKKVLEEQYDDEKYFLQVSGLSYTFYANPDASSAQKFLVDKITKEDGTPVEMDKTYNVVINDFLYGGGDGFKGFTETKLVGAIDPDTETFVNYIEKASKDGNLTVPEVGRKVKVDGPAKEEPTTPTDPSEPNNPTEPTEPTTPTEEVAPLYRLYNPNSGEHFFTLNAGEKTHLVKLGWHDEKVAWNVPTKGGEVYRLYNPNAGDHHYTVSAFERDTLVKLGWKAEGVAWHSADKAEGLAVYRLYNRNAKAAGAHHFTTSQAEYNHLQNLGWTAENTAFYAAK</sequence>
<evidence type="ECO:0000259" key="4">
    <source>
        <dbReference type="Pfam" id="PF00149"/>
    </source>
</evidence>
<dbReference type="InterPro" id="IPR043708">
    <property type="entry name" value="DUF5648"/>
</dbReference>
<dbReference type="InterPro" id="IPR004843">
    <property type="entry name" value="Calcineurin-like_PHP"/>
</dbReference>
<dbReference type="PROSITE" id="PS00786">
    <property type="entry name" value="5_NUCLEOTIDASE_2"/>
    <property type="match status" value="1"/>
</dbReference>
<dbReference type="EMBL" id="LEOY01000008">
    <property type="protein sequence ID" value="RBR29575.1"/>
    <property type="molecule type" value="Genomic_DNA"/>
</dbReference>
<dbReference type="GO" id="GO:0046872">
    <property type="term" value="F:metal ion binding"/>
    <property type="evidence" value="ECO:0007669"/>
    <property type="project" value="InterPro"/>
</dbReference>
<dbReference type="GO" id="GO:0009166">
    <property type="term" value="P:nucleotide catabolic process"/>
    <property type="evidence" value="ECO:0007669"/>
    <property type="project" value="InterPro"/>
</dbReference>
<dbReference type="PANTHER" id="PTHR11575">
    <property type="entry name" value="5'-NUCLEOTIDASE-RELATED"/>
    <property type="match status" value="1"/>
</dbReference>
<evidence type="ECO:0000256" key="3">
    <source>
        <dbReference type="SAM" id="MobiDB-lite"/>
    </source>
</evidence>
<dbReference type="InterPro" id="IPR006146">
    <property type="entry name" value="5'-Nucleotdase_CS"/>
</dbReference>
<dbReference type="Pfam" id="PF02872">
    <property type="entry name" value="5_nucleotid_C"/>
    <property type="match status" value="1"/>
</dbReference>